<feature type="compositionally biased region" description="Low complexity" evidence="1">
    <location>
        <begin position="329"/>
        <end position="343"/>
    </location>
</feature>
<protein>
    <submittedName>
        <fullName evidence="2">Uncharacterized protein</fullName>
    </submittedName>
</protein>
<sequence>MHPNTAHGWSLDAQHITVLPPTAAHALYSPASPPVFLSSHTHAPAVDHPQGHAPVQGASCNAEEQPEASCSLPLFESVVLESAVSPRERQLPQKRAQHGQGGPSTSAAGAQGSHEQEALTPHRSEDSESGEDEAPADVLMCTGGLVWSTAFCPARGRPPASTPHQRHHPQQSRQAPKHPQAQQQQQQQHQHQQQLEQVQQSRGRKRKASQPSPQQQQQQRQQQQQQRVPEDEASGSLDADNGAAASAAGPCGSEEMLAIAVHPKGVTRTRQGAILGGQGGVQLWAIPAKGRATSNNRRDDSPASPAMAAEGIASAAQVADGSRRKSRSPARAAAAAGSKQGSAAPRMLACLMHQGLVTWDLQVVCIPEAQYLDSLLQRQQQQQQQQQQREQQQEQHQHQCHDDQQQNAGTGGGQTRREQQQQHHNDQQQDAGSRGVQTQQEQQQQQQQQRQQQQALALHIKPHVTISRELLGGSAASCVAWRHGSQAGAVRERDCGADTTCMLARCGALWHSSRAVVARERECGADTMCMQDLQLGGVAARQAHQRERVRYSCEELGK</sequence>
<feature type="compositionally biased region" description="Low complexity" evidence="1">
    <location>
        <begin position="437"/>
        <end position="454"/>
    </location>
</feature>
<evidence type="ECO:0000256" key="1">
    <source>
        <dbReference type="SAM" id="MobiDB-lite"/>
    </source>
</evidence>
<feature type="region of interest" description="Disordered" evidence="1">
    <location>
        <begin position="83"/>
        <end position="134"/>
    </location>
</feature>
<comment type="caution">
    <text evidence="2">The sequence shown here is derived from an EMBL/GenBank/DDBJ whole genome shotgun (WGS) entry which is preliminary data.</text>
</comment>
<gene>
    <name evidence="2" type="ORF">DUNSADRAFT_6149</name>
</gene>
<feature type="compositionally biased region" description="Basic and acidic residues" evidence="1">
    <location>
        <begin position="114"/>
        <end position="126"/>
    </location>
</feature>
<feature type="compositionally biased region" description="Basic and acidic residues" evidence="1">
    <location>
        <begin position="415"/>
        <end position="427"/>
    </location>
</feature>
<feature type="region of interest" description="Disordered" evidence="1">
    <location>
        <begin position="290"/>
        <end position="309"/>
    </location>
</feature>
<feature type="region of interest" description="Disordered" evidence="1">
    <location>
        <begin position="386"/>
        <end position="454"/>
    </location>
</feature>
<dbReference type="Proteomes" id="UP000815325">
    <property type="component" value="Unassembled WGS sequence"/>
</dbReference>
<evidence type="ECO:0000313" key="3">
    <source>
        <dbReference type="Proteomes" id="UP000815325"/>
    </source>
</evidence>
<feature type="compositionally biased region" description="Low complexity" evidence="1">
    <location>
        <begin position="209"/>
        <end position="227"/>
    </location>
</feature>
<reference evidence="2" key="1">
    <citation type="submission" date="2017-08" db="EMBL/GenBank/DDBJ databases">
        <authorList>
            <person name="Polle J.E."/>
            <person name="Barry K."/>
            <person name="Cushman J."/>
            <person name="Schmutz J."/>
            <person name="Tran D."/>
            <person name="Hathwaick L.T."/>
            <person name="Yim W.C."/>
            <person name="Jenkins J."/>
            <person name="Mckie-Krisberg Z.M."/>
            <person name="Prochnik S."/>
            <person name="Lindquist E."/>
            <person name="Dockter R.B."/>
            <person name="Adam C."/>
            <person name="Molina H."/>
            <person name="Bunkerborg J."/>
            <person name="Jin E."/>
            <person name="Buchheim M."/>
            <person name="Magnuson J."/>
        </authorList>
    </citation>
    <scope>NUCLEOTIDE SEQUENCE</scope>
    <source>
        <strain evidence="2">CCAP 19/18</strain>
    </source>
</reference>
<feature type="compositionally biased region" description="Low complexity" evidence="1">
    <location>
        <begin position="234"/>
        <end position="249"/>
    </location>
</feature>
<proteinExistence type="predicted"/>
<dbReference type="EMBL" id="MU069665">
    <property type="protein sequence ID" value="KAF5836319.1"/>
    <property type="molecule type" value="Genomic_DNA"/>
</dbReference>
<keyword evidence="3" id="KW-1185">Reference proteome</keyword>
<accession>A0ABQ7GNX4</accession>
<name>A0ABQ7GNX4_DUNSA</name>
<feature type="compositionally biased region" description="Basic and acidic residues" evidence="1">
    <location>
        <begin position="391"/>
        <end position="404"/>
    </location>
</feature>
<feature type="compositionally biased region" description="Low complexity" evidence="1">
    <location>
        <begin position="180"/>
        <end position="200"/>
    </location>
</feature>
<feature type="region of interest" description="Disordered" evidence="1">
    <location>
        <begin position="152"/>
        <end position="249"/>
    </location>
</feature>
<feature type="region of interest" description="Disordered" evidence="1">
    <location>
        <begin position="39"/>
        <end position="64"/>
    </location>
</feature>
<feature type="region of interest" description="Disordered" evidence="1">
    <location>
        <begin position="317"/>
        <end position="343"/>
    </location>
</feature>
<organism evidence="2 3">
    <name type="scientific">Dunaliella salina</name>
    <name type="common">Green alga</name>
    <name type="synonym">Protococcus salinus</name>
    <dbReference type="NCBI Taxonomy" id="3046"/>
    <lineage>
        <taxon>Eukaryota</taxon>
        <taxon>Viridiplantae</taxon>
        <taxon>Chlorophyta</taxon>
        <taxon>core chlorophytes</taxon>
        <taxon>Chlorophyceae</taxon>
        <taxon>CS clade</taxon>
        <taxon>Chlamydomonadales</taxon>
        <taxon>Dunaliellaceae</taxon>
        <taxon>Dunaliella</taxon>
    </lineage>
</organism>
<evidence type="ECO:0000313" key="2">
    <source>
        <dbReference type="EMBL" id="KAF5836319.1"/>
    </source>
</evidence>